<dbReference type="Gene3D" id="3.30.40.10">
    <property type="entry name" value="Zinc/RING finger domain, C3HC4 (zinc finger)"/>
    <property type="match status" value="1"/>
</dbReference>
<evidence type="ECO:0000256" key="1">
    <source>
        <dbReference type="ARBA" id="ARBA00004370"/>
    </source>
</evidence>
<keyword evidence="4 8" id="KW-0863">Zinc-finger</keyword>
<organism evidence="10 11">
    <name type="scientific">Dunaliella salina</name>
    <name type="common">Green alga</name>
    <name type="synonym">Protococcus salinus</name>
    <dbReference type="NCBI Taxonomy" id="3046"/>
    <lineage>
        <taxon>Eukaryota</taxon>
        <taxon>Viridiplantae</taxon>
        <taxon>Chlorophyta</taxon>
        <taxon>core chlorophytes</taxon>
        <taxon>Chlorophyceae</taxon>
        <taxon>CS clade</taxon>
        <taxon>Chlamydomonadales</taxon>
        <taxon>Dunaliellaceae</taxon>
        <taxon>Dunaliella</taxon>
    </lineage>
</organism>
<reference evidence="10" key="1">
    <citation type="submission" date="2017-08" db="EMBL/GenBank/DDBJ databases">
        <authorList>
            <person name="Polle J.E."/>
            <person name="Barry K."/>
            <person name="Cushman J."/>
            <person name="Schmutz J."/>
            <person name="Tran D."/>
            <person name="Hathwaick L.T."/>
            <person name="Yim W.C."/>
            <person name="Jenkins J."/>
            <person name="Mckie-Krisberg Z.M."/>
            <person name="Prochnik S."/>
            <person name="Lindquist E."/>
            <person name="Dockter R.B."/>
            <person name="Adam C."/>
            <person name="Molina H."/>
            <person name="Bunkerborg J."/>
            <person name="Jin E."/>
            <person name="Buchheim M."/>
            <person name="Magnuson J."/>
        </authorList>
    </citation>
    <scope>NUCLEOTIDE SEQUENCE</scope>
    <source>
        <strain evidence="10">CCAP 19/18</strain>
    </source>
</reference>
<protein>
    <recommendedName>
        <fullName evidence="9">RING-type domain-containing protein</fullName>
    </recommendedName>
</protein>
<proteinExistence type="predicted"/>
<comment type="caution">
    <text evidence="10">The sequence shown here is derived from an EMBL/GenBank/DDBJ whole genome shotgun (WGS) entry which is preliminary data.</text>
</comment>
<dbReference type="PROSITE" id="PS50089">
    <property type="entry name" value="ZF_RING_2"/>
    <property type="match status" value="1"/>
</dbReference>
<dbReference type="Pfam" id="PF13639">
    <property type="entry name" value="zf-RING_2"/>
    <property type="match status" value="1"/>
</dbReference>
<dbReference type="InterPro" id="IPR013083">
    <property type="entry name" value="Znf_RING/FYVE/PHD"/>
</dbReference>
<dbReference type="SUPFAM" id="SSF57850">
    <property type="entry name" value="RING/U-box"/>
    <property type="match status" value="1"/>
</dbReference>
<dbReference type="PANTHER" id="PTHR46539:SF1">
    <property type="entry name" value="E3 UBIQUITIN-PROTEIN LIGASE ATL42"/>
    <property type="match status" value="1"/>
</dbReference>
<evidence type="ECO:0000256" key="2">
    <source>
        <dbReference type="ARBA" id="ARBA00022692"/>
    </source>
</evidence>
<feature type="domain" description="RING-type" evidence="9">
    <location>
        <begin position="21"/>
        <end position="63"/>
    </location>
</feature>
<sequence length="85" mass="9138">IQQDYSLPVTLLDALLSTDSCAVCLELFEVGQAVRVLPSCGHIFHSTCVDPWLSSSATCPLCRKVRAWSMPSLSRSSGTPILAAE</sequence>
<keyword evidence="7" id="KW-0472">Membrane</keyword>
<evidence type="ECO:0000256" key="7">
    <source>
        <dbReference type="ARBA" id="ARBA00023136"/>
    </source>
</evidence>
<dbReference type="Proteomes" id="UP000815325">
    <property type="component" value="Unassembled WGS sequence"/>
</dbReference>
<keyword evidence="3" id="KW-0479">Metal-binding</keyword>
<keyword evidence="11" id="KW-1185">Reference proteome</keyword>
<dbReference type="PANTHER" id="PTHR46539">
    <property type="entry name" value="E3 UBIQUITIN-PROTEIN LIGASE ATL42"/>
    <property type="match status" value="1"/>
</dbReference>
<comment type="subcellular location">
    <subcellularLocation>
        <location evidence="1">Membrane</location>
    </subcellularLocation>
</comment>
<evidence type="ECO:0000256" key="5">
    <source>
        <dbReference type="ARBA" id="ARBA00022833"/>
    </source>
</evidence>
<evidence type="ECO:0000256" key="6">
    <source>
        <dbReference type="ARBA" id="ARBA00022989"/>
    </source>
</evidence>
<dbReference type="EMBL" id="MU070128">
    <property type="protein sequence ID" value="KAF5829675.1"/>
    <property type="molecule type" value="Genomic_DNA"/>
</dbReference>
<dbReference type="SMART" id="SM00184">
    <property type="entry name" value="RING"/>
    <property type="match status" value="1"/>
</dbReference>
<gene>
    <name evidence="10" type="ORF">DUNSADRAFT_15674</name>
</gene>
<name>A0ABQ7G4Z4_DUNSA</name>
<keyword evidence="2" id="KW-0812">Transmembrane</keyword>
<keyword evidence="5" id="KW-0862">Zinc</keyword>
<evidence type="ECO:0000313" key="11">
    <source>
        <dbReference type="Proteomes" id="UP000815325"/>
    </source>
</evidence>
<evidence type="ECO:0000256" key="3">
    <source>
        <dbReference type="ARBA" id="ARBA00022723"/>
    </source>
</evidence>
<dbReference type="CDD" id="cd16454">
    <property type="entry name" value="RING-H2_PA-TM-RING"/>
    <property type="match status" value="1"/>
</dbReference>
<evidence type="ECO:0000256" key="8">
    <source>
        <dbReference type="PROSITE-ProRule" id="PRU00175"/>
    </source>
</evidence>
<evidence type="ECO:0000313" key="10">
    <source>
        <dbReference type="EMBL" id="KAF5829675.1"/>
    </source>
</evidence>
<feature type="non-terminal residue" evidence="10">
    <location>
        <position position="1"/>
    </location>
</feature>
<evidence type="ECO:0000256" key="4">
    <source>
        <dbReference type="ARBA" id="ARBA00022771"/>
    </source>
</evidence>
<keyword evidence="6" id="KW-1133">Transmembrane helix</keyword>
<dbReference type="InterPro" id="IPR001841">
    <property type="entry name" value="Znf_RING"/>
</dbReference>
<accession>A0ABQ7G4Z4</accession>
<evidence type="ECO:0000259" key="9">
    <source>
        <dbReference type="PROSITE" id="PS50089"/>
    </source>
</evidence>